<reference evidence="2 3" key="1">
    <citation type="journal article" date="2011" name="J. Bacteriol.">
        <title>Complete genome sequence of the type strain Cupriavidus necator N-1.</title>
        <authorList>
            <person name="Poehlein A."/>
            <person name="Kusian B."/>
            <person name="Friedrich B."/>
            <person name="Daniel R."/>
            <person name="Bowien B."/>
        </authorList>
    </citation>
    <scope>NUCLEOTIDE SEQUENCE [LARGE SCALE GENOMIC DNA]</scope>
    <source>
        <strain evidence="3">ATCC 43291 / DSM 13513 / CCUG 52238 / LMG 8453 / N-1</strain>
        <plasmid evidence="2 3">pBB1</plasmid>
    </source>
</reference>
<proteinExistence type="predicted"/>
<dbReference type="Gene3D" id="3.90.230.10">
    <property type="entry name" value="Creatinase/methionine aminopeptidase superfamily"/>
    <property type="match status" value="1"/>
</dbReference>
<sequence length="192" mass="20995">MDKPVFDYAARWQRAAALMEQQDVDALLLMKPANLAYFTGDGRPCALALLTRTLHCVVAVPACDLASIRRTSVATELRSFQSEVEMFHGFRDVLKELDLTQATIAIEKNFFDAALYDVFVAHILPKAHVVSATPIVSQLRMLKDVAEMASIKAAAKVADSGMDAVSRALRPGIREIEIAGEAEFAMRKAGAE</sequence>
<gene>
    <name evidence="2" type="ordered locus">CNE_BB1p10820</name>
</gene>
<dbReference type="HOGENOM" id="CLU_1413084_0_0_4"/>
<dbReference type="RefSeq" id="WP_013959522.1">
    <property type="nucleotide sequence ID" value="NC_015727.1"/>
</dbReference>
<organism evidence="2 3">
    <name type="scientific">Cupriavidus necator (strain ATCC 43291 / DSM 13513 / CCUG 52238 / LMG 8453 / N-1)</name>
    <name type="common">Ralstonia eutropha</name>
    <dbReference type="NCBI Taxonomy" id="1042878"/>
    <lineage>
        <taxon>Bacteria</taxon>
        <taxon>Pseudomonadati</taxon>
        <taxon>Pseudomonadota</taxon>
        <taxon>Betaproteobacteria</taxon>
        <taxon>Burkholderiales</taxon>
        <taxon>Burkholderiaceae</taxon>
        <taxon>Cupriavidus</taxon>
    </lineage>
</organism>
<dbReference type="InterPro" id="IPR000587">
    <property type="entry name" value="Creatinase_N"/>
</dbReference>
<dbReference type="Pfam" id="PF01321">
    <property type="entry name" value="Creatinase_N"/>
    <property type="match status" value="1"/>
</dbReference>
<dbReference type="PANTHER" id="PTHR46112">
    <property type="entry name" value="AMINOPEPTIDASE"/>
    <property type="match status" value="1"/>
</dbReference>
<evidence type="ECO:0000313" key="2">
    <source>
        <dbReference type="EMBL" id="AEI82490.1"/>
    </source>
</evidence>
<dbReference type="EMBL" id="CP002879">
    <property type="protein sequence ID" value="AEI82490.1"/>
    <property type="molecule type" value="Genomic_DNA"/>
</dbReference>
<evidence type="ECO:0000259" key="1">
    <source>
        <dbReference type="Pfam" id="PF01321"/>
    </source>
</evidence>
<accession>F8GUT6</accession>
<keyword evidence="2" id="KW-0614">Plasmid</keyword>
<dbReference type="PANTHER" id="PTHR46112:SF3">
    <property type="entry name" value="AMINOPEPTIDASE YPDF"/>
    <property type="match status" value="1"/>
</dbReference>
<protein>
    <submittedName>
        <fullName evidence="2">Peptidase M24</fullName>
    </submittedName>
</protein>
<dbReference type="SUPFAM" id="SSF53092">
    <property type="entry name" value="Creatinase/prolidase N-terminal domain"/>
    <property type="match status" value="1"/>
</dbReference>
<name>F8GUT6_CUPNN</name>
<dbReference type="InterPro" id="IPR036005">
    <property type="entry name" value="Creatinase/aminopeptidase-like"/>
</dbReference>
<dbReference type="GeneID" id="34311573"/>
<dbReference type="InterPro" id="IPR029149">
    <property type="entry name" value="Creatin/AminoP/Spt16_N"/>
</dbReference>
<dbReference type="Gene3D" id="3.40.350.10">
    <property type="entry name" value="Creatinase/prolidase N-terminal domain"/>
    <property type="match status" value="1"/>
</dbReference>
<dbReference type="Proteomes" id="UP000006798">
    <property type="component" value="Plasmid pBB1"/>
</dbReference>
<dbReference type="SUPFAM" id="SSF55920">
    <property type="entry name" value="Creatinase/aminopeptidase"/>
    <property type="match status" value="1"/>
</dbReference>
<evidence type="ECO:0000313" key="3">
    <source>
        <dbReference type="Proteomes" id="UP000006798"/>
    </source>
</evidence>
<feature type="domain" description="Creatinase N-terminal" evidence="1">
    <location>
        <begin position="11"/>
        <end position="141"/>
    </location>
</feature>
<geneLocation type="plasmid" evidence="2 3">
    <name>pBB1</name>
</geneLocation>
<dbReference type="KEGG" id="cnc:CNE_BB1p10820"/>
<dbReference type="AlphaFoldDB" id="F8GUT6"/>
<dbReference type="InterPro" id="IPR050659">
    <property type="entry name" value="Peptidase_M24B"/>
</dbReference>